<dbReference type="Gene3D" id="3.40.50.720">
    <property type="entry name" value="NAD(P)-binding Rossmann-like Domain"/>
    <property type="match status" value="1"/>
</dbReference>
<dbReference type="VEuPathDB" id="FungiDB:jhhlp_004252"/>
<dbReference type="AlphaFoldDB" id="A0A2N3NB26"/>
<sequence length="252" mass="26753">MASKIILITGMCSQTVGANSGVGFSTAKVVSQASSEYHVILAGRSPEKIEKARSELGAANPKGSLSTVHLDVLDNDSIKKAAASVEQQFGRLDVLINNAGVASSDTDVEKNFRLVLETNVTGPALVSDAFRPLLQKSGNAYSIYVTSGLGSLARQSEYNIPPVWTSYCASKAALNMVMLNEMKFHGSPTFKCFCVCPGLVVSNLRGTGELERSAWGRAADPDVSGQTLLAIVEGKRDGDVGKVLHKDGVYPW</sequence>
<dbReference type="InterPro" id="IPR002347">
    <property type="entry name" value="SDR_fam"/>
</dbReference>
<dbReference type="OrthoDB" id="1933717at2759"/>
<dbReference type="GO" id="GO:0016491">
    <property type="term" value="F:oxidoreductase activity"/>
    <property type="evidence" value="ECO:0007669"/>
    <property type="project" value="TreeGrafter"/>
</dbReference>
<dbReference type="InParanoid" id="A0A2N3NB26"/>
<dbReference type="GO" id="GO:0019748">
    <property type="term" value="P:secondary metabolic process"/>
    <property type="evidence" value="ECO:0007669"/>
    <property type="project" value="TreeGrafter"/>
</dbReference>
<comment type="similarity">
    <text evidence="1">Belongs to the short-chain dehydrogenases/reductases (SDR) family.</text>
</comment>
<proteinExistence type="inferred from homology"/>
<dbReference type="PANTHER" id="PTHR43544:SF32">
    <property type="entry name" value="CHAIN DEHYDROGENASE, PUTATIVE (AFU_ORTHOLOGUE AFUA_5G01530)-RELATED"/>
    <property type="match status" value="1"/>
</dbReference>
<keyword evidence="3" id="KW-1185">Reference proteome</keyword>
<comment type="caution">
    <text evidence="2">The sequence shown here is derived from an EMBL/GenBank/DDBJ whole genome shotgun (WGS) entry which is preliminary data.</text>
</comment>
<dbReference type="PRINTS" id="PR00081">
    <property type="entry name" value="GDHRDH"/>
</dbReference>
<dbReference type="PANTHER" id="PTHR43544">
    <property type="entry name" value="SHORT-CHAIN DEHYDROGENASE/REDUCTASE"/>
    <property type="match status" value="1"/>
</dbReference>
<dbReference type="STRING" id="41688.A0A2N3NB26"/>
<dbReference type="InterPro" id="IPR036291">
    <property type="entry name" value="NAD(P)-bd_dom_sf"/>
</dbReference>
<accession>A0A2N3NB26</accession>
<dbReference type="InterPro" id="IPR051468">
    <property type="entry name" value="Fungal_SecMetab_SDRs"/>
</dbReference>
<evidence type="ECO:0000313" key="3">
    <source>
        <dbReference type="Proteomes" id="UP000233524"/>
    </source>
</evidence>
<protein>
    <submittedName>
        <fullName evidence="2">Uncharacterized protein</fullName>
    </submittedName>
</protein>
<reference evidence="2 3" key="1">
    <citation type="journal article" date="2017" name="G3 (Bethesda)">
        <title>First Draft Genome Sequence of the Pathogenic Fungus Lomentospora prolificans (Formerly Scedosporium prolificans).</title>
        <authorList>
            <person name="Luo R."/>
            <person name="Zimin A."/>
            <person name="Workman R."/>
            <person name="Fan Y."/>
            <person name="Pertea G."/>
            <person name="Grossman N."/>
            <person name="Wear M.P."/>
            <person name="Jia B."/>
            <person name="Miller H."/>
            <person name="Casadevall A."/>
            <person name="Timp W."/>
            <person name="Zhang S.X."/>
            <person name="Salzberg S.L."/>
        </authorList>
    </citation>
    <scope>NUCLEOTIDE SEQUENCE [LARGE SCALE GENOMIC DNA]</scope>
    <source>
        <strain evidence="2 3">JHH-5317</strain>
    </source>
</reference>
<name>A0A2N3NB26_9PEZI</name>
<evidence type="ECO:0000313" key="2">
    <source>
        <dbReference type="EMBL" id="PKS09633.1"/>
    </source>
</evidence>
<dbReference type="Pfam" id="PF00106">
    <property type="entry name" value="adh_short"/>
    <property type="match status" value="1"/>
</dbReference>
<evidence type="ECO:0000256" key="1">
    <source>
        <dbReference type="ARBA" id="ARBA00006484"/>
    </source>
</evidence>
<dbReference type="Proteomes" id="UP000233524">
    <property type="component" value="Unassembled WGS sequence"/>
</dbReference>
<gene>
    <name evidence="2" type="ORF">jhhlp_004252</name>
</gene>
<dbReference type="SUPFAM" id="SSF51735">
    <property type="entry name" value="NAD(P)-binding Rossmann-fold domains"/>
    <property type="match status" value="1"/>
</dbReference>
<organism evidence="2 3">
    <name type="scientific">Lomentospora prolificans</name>
    <dbReference type="NCBI Taxonomy" id="41688"/>
    <lineage>
        <taxon>Eukaryota</taxon>
        <taxon>Fungi</taxon>
        <taxon>Dikarya</taxon>
        <taxon>Ascomycota</taxon>
        <taxon>Pezizomycotina</taxon>
        <taxon>Sordariomycetes</taxon>
        <taxon>Hypocreomycetidae</taxon>
        <taxon>Microascales</taxon>
        <taxon>Microascaceae</taxon>
        <taxon>Lomentospora</taxon>
    </lineage>
</organism>
<dbReference type="EMBL" id="NLAX01000010">
    <property type="protein sequence ID" value="PKS09633.1"/>
    <property type="molecule type" value="Genomic_DNA"/>
</dbReference>
<dbReference type="GO" id="GO:0005737">
    <property type="term" value="C:cytoplasm"/>
    <property type="evidence" value="ECO:0007669"/>
    <property type="project" value="TreeGrafter"/>
</dbReference>